<dbReference type="Pfam" id="PF00015">
    <property type="entry name" value="MCPsignal"/>
    <property type="match status" value="1"/>
</dbReference>
<dbReference type="InterPro" id="IPR003660">
    <property type="entry name" value="HAMP_dom"/>
</dbReference>
<evidence type="ECO:0000256" key="2">
    <source>
        <dbReference type="ARBA" id="ARBA00022475"/>
    </source>
</evidence>
<dbReference type="FunFam" id="1.10.287.950:FF:000001">
    <property type="entry name" value="Methyl-accepting chemotaxis sensory transducer"/>
    <property type="match status" value="1"/>
</dbReference>
<dbReference type="PRINTS" id="PR00260">
    <property type="entry name" value="CHEMTRNSDUCR"/>
</dbReference>
<evidence type="ECO:0000256" key="6">
    <source>
        <dbReference type="PROSITE-ProRule" id="PRU00284"/>
    </source>
</evidence>
<evidence type="ECO:0000313" key="10">
    <source>
        <dbReference type="EMBL" id="PYI50726.1"/>
    </source>
</evidence>
<evidence type="ECO:0000256" key="3">
    <source>
        <dbReference type="ARBA" id="ARBA00023136"/>
    </source>
</evidence>
<keyword evidence="11" id="KW-1185">Reference proteome</keyword>
<dbReference type="GO" id="GO:0004888">
    <property type="term" value="F:transmembrane signaling receptor activity"/>
    <property type="evidence" value="ECO:0007669"/>
    <property type="project" value="InterPro"/>
</dbReference>
<evidence type="ECO:0000259" key="9">
    <source>
        <dbReference type="PROSITE" id="PS50885"/>
    </source>
</evidence>
<comment type="subcellular location">
    <subcellularLocation>
        <location evidence="1">Cell membrane</location>
    </subcellularLocation>
</comment>
<proteinExistence type="inferred from homology"/>
<dbReference type="Gene3D" id="1.10.287.950">
    <property type="entry name" value="Methyl-accepting chemotaxis protein"/>
    <property type="match status" value="1"/>
</dbReference>
<evidence type="ECO:0000313" key="11">
    <source>
        <dbReference type="Proteomes" id="UP000247476"/>
    </source>
</evidence>
<evidence type="ECO:0000256" key="7">
    <source>
        <dbReference type="SAM" id="Phobius"/>
    </source>
</evidence>
<dbReference type="InterPro" id="IPR004089">
    <property type="entry name" value="MCPsignal_dom"/>
</dbReference>
<dbReference type="OrthoDB" id="358716at2"/>
<sequence length="525" mass="55672">MIWTVGKKMYAGFIILLLLAIAVGLTSFSRMNALNHKTDEITGVWLPGVESINKINSQLQRMLVVTMNHVVAATAEAKAEQEKTLAALAQSVVQEMQRYESTIVEAEDRANFDQLKKSYDQLTKLHEATLAVSRKSPVEQSFPLYQAEQKQLLDMAPLIDKMIAFNHNGAVEASDESDSLYSSALAVMTILLAAALVVGLGTAFFLTRSITKPLIAVTDTVQKVARGDLTVDALTVAQRDEIGTLARSTNDMMSSLTDMIGSVLKSSQSVAATAEQISGSTEDIANGATNQASAAQTVNELFRELSRAIDSVARNAESAAELSSQARAVAKEGGTTIHASIEAIRQLEGKMGKLQNDSDKIGQIISVIDDIADQTNLLALNAAIEAARAGEQGKGFAVVADEVRKLAERSGDATKEIAAIIKGMQANTTESVTAVSAAVELSRQIDTAFSHIVDKVNETAEQVGEIAAASEEQAAQSAEVLQSVETIAAASEQSAAASQETAAASQSLARLSENLNATVASFKIR</sequence>
<dbReference type="GO" id="GO:0005886">
    <property type="term" value="C:plasma membrane"/>
    <property type="evidence" value="ECO:0007669"/>
    <property type="project" value="UniProtKB-SubCell"/>
</dbReference>
<feature type="transmembrane region" description="Helical" evidence="7">
    <location>
        <begin position="184"/>
        <end position="206"/>
    </location>
</feature>
<keyword evidence="7" id="KW-1133">Transmembrane helix</keyword>
<dbReference type="AlphaFoldDB" id="A0A2V5KQ46"/>
<feature type="domain" description="Methyl-accepting transducer" evidence="8">
    <location>
        <begin position="266"/>
        <end position="509"/>
    </location>
</feature>
<accession>A0A2V5KQ46</accession>
<evidence type="ECO:0000256" key="5">
    <source>
        <dbReference type="ARBA" id="ARBA00029447"/>
    </source>
</evidence>
<dbReference type="PROSITE" id="PS50885">
    <property type="entry name" value="HAMP"/>
    <property type="match status" value="1"/>
</dbReference>
<dbReference type="InterPro" id="IPR004090">
    <property type="entry name" value="Chemotax_Me-accpt_rcpt"/>
</dbReference>
<reference evidence="10 11" key="1">
    <citation type="submission" date="2018-05" db="EMBL/GenBank/DDBJ databases">
        <title>Paenibacillus flagellatus sp. nov., isolated from selenium mineral soil.</title>
        <authorList>
            <person name="Dai X."/>
        </authorList>
    </citation>
    <scope>NUCLEOTIDE SEQUENCE [LARGE SCALE GENOMIC DNA]</scope>
    <source>
        <strain evidence="10 11">DXL2</strain>
    </source>
</reference>
<gene>
    <name evidence="10" type="ORF">DLM86_28600</name>
</gene>
<keyword evidence="2" id="KW-1003">Cell membrane</keyword>
<evidence type="ECO:0000256" key="1">
    <source>
        <dbReference type="ARBA" id="ARBA00004236"/>
    </source>
</evidence>
<protein>
    <submittedName>
        <fullName evidence="10">Methyl-accepting chemotaxis protein</fullName>
    </submittedName>
</protein>
<dbReference type="SMART" id="SM00283">
    <property type="entry name" value="MA"/>
    <property type="match status" value="1"/>
</dbReference>
<dbReference type="SMART" id="SM00304">
    <property type="entry name" value="HAMP"/>
    <property type="match status" value="2"/>
</dbReference>
<dbReference type="GO" id="GO:0006935">
    <property type="term" value="P:chemotaxis"/>
    <property type="evidence" value="ECO:0007669"/>
    <property type="project" value="InterPro"/>
</dbReference>
<organism evidence="10 11">
    <name type="scientific">Paenibacillus flagellatus</name>
    <dbReference type="NCBI Taxonomy" id="2211139"/>
    <lineage>
        <taxon>Bacteria</taxon>
        <taxon>Bacillati</taxon>
        <taxon>Bacillota</taxon>
        <taxon>Bacilli</taxon>
        <taxon>Bacillales</taxon>
        <taxon>Paenibacillaceae</taxon>
        <taxon>Paenibacillus</taxon>
    </lineage>
</organism>
<dbReference type="SUPFAM" id="SSF58104">
    <property type="entry name" value="Methyl-accepting chemotaxis protein (MCP) signaling domain"/>
    <property type="match status" value="1"/>
</dbReference>
<dbReference type="PANTHER" id="PTHR32089">
    <property type="entry name" value="METHYL-ACCEPTING CHEMOTAXIS PROTEIN MCPB"/>
    <property type="match status" value="1"/>
</dbReference>
<dbReference type="PROSITE" id="PS50111">
    <property type="entry name" value="CHEMOTAXIS_TRANSDUC_2"/>
    <property type="match status" value="1"/>
</dbReference>
<feature type="domain" description="HAMP" evidence="9">
    <location>
        <begin position="208"/>
        <end position="261"/>
    </location>
</feature>
<comment type="caution">
    <text evidence="10">The sequence shown here is derived from an EMBL/GenBank/DDBJ whole genome shotgun (WGS) entry which is preliminary data.</text>
</comment>
<keyword evidence="7" id="KW-0812">Transmembrane</keyword>
<dbReference type="PANTHER" id="PTHR32089:SF112">
    <property type="entry name" value="LYSOZYME-LIKE PROTEIN-RELATED"/>
    <property type="match status" value="1"/>
</dbReference>
<dbReference type="RefSeq" id="WP_110843470.1">
    <property type="nucleotide sequence ID" value="NZ_QJVJ01000017.1"/>
</dbReference>
<dbReference type="InterPro" id="IPR024478">
    <property type="entry name" value="HlyB_4HB_MCP"/>
</dbReference>
<evidence type="ECO:0000259" key="8">
    <source>
        <dbReference type="PROSITE" id="PS50111"/>
    </source>
</evidence>
<dbReference type="Pfam" id="PF00672">
    <property type="entry name" value="HAMP"/>
    <property type="match status" value="1"/>
</dbReference>
<dbReference type="CDD" id="cd06225">
    <property type="entry name" value="HAMP"/>
    <property type="match status" value="1"/>
</dbReference>
<keyword evidence="3 7" id="KW-0472">Membrane</keyword>
<dbReference type="Pfam" id="PF12729">
    <property type="entry name" value="4HB_MCP_1"/>
    <property type="match status" value="1"/>
</dbReference>
<dbReference type="CDD" id="cd11386">
    <property type="entry name" value="MCP_signal"/>
    <property type="match status" value="1"/>
</dbReference>
<dbReference type="GO" id="GO:0007165">
    <property type="term" value="P:signal transduction"/>
    <property type="evidence" value="ECO:0007669"/>
    <property type="project" value="UniProtKB-KW"/>
</dbReference>
<comment type="similarity">
    <text evidence="5">Belongs to the methyl-accepting chemotaxis (MCP) protein family.</text>
</comment>
<dbReference type="EMBL" id="QJVJ01000017">
    <property type="protein sequence ID" value="PYI50726.1"/>
    <property type="molecule type" value="Genomic_DNA"/>
</dbReference>
<dbReference type="Proteomes" id="UP000247476">
    <property type="component" value="Unassembled WGS sequence"/>
</dbReference>
<name>A0A2V5KQ46_9BACL</name>
<keyword evidence="4 6" id="KW-0807">Transducer</keyword>
<evidence type="ECO:0000256" key="4">
    <source>
        <dbReference type="ARBA" id="ARBA00023224"/>
    </source>
</evidence>